<dbReference type="GeneID" id="28832573"/>
<dbReference type="Proteomes" id="UP000070700">
    <property type="component" value="Unassembled WGS sequence"/>
</dbReference>
<name>A0A194WZB4_MOLSC</name>
<dbReference type="GO" id="GO:0005739">
    <property type="term" value="C:mitochondrion"/>
    <property type="evidence" value="ECO:0007669"/>
    <property type="project" value="UniProtKB-SubCell"/>
</dbReference>
<accession>A0A194WZB4</accession>
<gene>
    <name evidence="7" type="ORF">LY89DRAFT_785020</name>
</gene>
<dbReference type="PANTHER" id="PTHR13475:SF3">
    <property type="entry name" value="NEUGRIN"/>
    <property type="match status" value="1"/>
</dbReference>
<dbReference type="AlphaFoldDB" id="A0A194WZB4"/>
<dbReference type="EMBL" id="KQ947422">
    <property type="protein sequence ID" value="KUJ13290.1"/>
    <property type="molecule type" value="Genomic_DNA"/>
</dbReference>
<sequence>MTCLCTANTLRQFVRSVAQVDLPNTTRLAASRQFPRRQISAFTYAHASRAYSSATKSEDPKQFYDSIEHASSRNKWRIGEKESDIEGQLSNIDKEGAFVDFSPEAIDALAAEAASERAQDDHFPSTPKHEYDTPLRSLMKVAPKQKEYVPMERIPGGVVRRLKSENTGFKLHYSAQPDWEGVEERAERLRKQREEVAAAKEARDEWVPPPKEPWMIAKRKAKEKYPDGYNPLKRLSPDAIAGIRALHAQMPEQYNTETLAEEFKISPEAIQRILRSKWRPSPAEQTDREQRWHKRGEKVWTRLADMGTKPPKEWRDLGIGSGKPDWMKKRENLRPRAPLPALITMARRREAKIKSSKEDSLADRII</sequence>
<dbReference type="InParanoid" id="A0A194WZB4"/>
<dbReference type="PANTHER" id="PTHR13475">
    <property type="entry name" value="NEUGRIN"/>
    <property type="match status" value="1"/>
</dbReference>
<dbReference type="InterPro" id="IPR010487">
    <property type="entry name" value="NGRN/Rrg9"/>
</dbReference>
<evidence type="ECO:0000256" key="5">
    <source>
        <dbReference type="ARBA" id="ARBA00022946"/>
    </source>
</evidence>
<dbReference type="KEGG" id="psco:LY89DRAFT_785020"/>
<feature type="compositionally biased region" description="Basic and acidic residues" evidence="6">
    <location>
        <begin position="325"/>
        <end position="334"/>
    </location>
</feature>
<comment type="subcellular location">
    <subcellularLocation>
        <location evidence="2">Mitochondrion</location>
    </subcellularLocation>
</comment>
<evidence type="ECO:0000256" key="2">
    <source>
        <dbReference type="ARBA" id="ARBA00004173"/>
    </source>
</evidence>
<dbReference type="GO" id="GO:0005634">
    <property type="term" value="C:nucleus"/>
    <property type="evidence" value="ECO:0007669"/>
    <property type="project" value="TreeGrafter"/>
</dbReference>
<reference evidence="7 8" key="1">
    <citation type="submission" date="2015-10" db="EMBL/GenBank/DDBJ databases">
        <title>Full genome of DAOMC 229536 Phialocephala scopiformis, a fungal endophyte of spruce producing the potent anti-insectan compound rugulosin.</title>
        <authorList>
            <consortium name="DOE Joint Genome Institute"/>
            <person name="Walker A.K."/>
            <person name="Frasz S.L."/>
            <person name="Seifert K.A."/>
            <person name="Miller J.D."/>
            <person name="Mondo S.J."/>
            <person name="Labutti K."/>
            <person name="Lipzen A."/>
            <person name="Dockter R."/>
            <person name="Kennedy M."/>
            <person name="Grigoriev I.V."/>
            <person name="Spatafora J.W."/>
        </authorList>
    </citation>
    <scope>NUCLEOTIDE SEQUENCE [LARGE SCALE GENOMIC DNA]</scope>
    <source>
        <strain evidence="7 8">CBS 120377</strain>
    </source>
</reference>
<keyword evidence="8" id="KW-1185">Reference proteome</keyword>
<comment type="function">
    <text evidence="1">Required for respiratory activity and maintenance and expression of the mitochondrial genome.</text>
</comment>
<evidence type="ECO:0000256" key="4">
    <source>
        <dbReference type="ARBA" id="ARBA00013566"/>
    </source>
</evidence>
<dbReference type="OrthoDB" id="5578174at2759"/>
<proteinExistence type="inferred from homology"/>
<evidence type="ECO:0000313" key="8">
    <source>
        <dbReference type="Proteomes" id="UP000070700"/>
    </source>
</evidence>
<feature type="region of interest" description="Disordered" evidence="6">
    <location>
        <begin position="311"/>
        <end position="339"/>
    </location>
</feature>
<organism evidence="7 8">
    <name type="scientific">Mollisia scopiformis</name>
    <name type="common">Conifer needle endophyte fungus</name>
    <name type="synonym">Phialocephala scopiformis</name>
    <dbReference type="NCBI Taxonomy" id="149040"/>
    <lineage>
        <taxon>Eukaryota</taxon>
        <taxon>Fungi</taxon>
        <taxon>Dikarya</taxon>
        <taxon>Ascomycota</taxon>
        <taxon>Pezizomycotina</taxon>
        <taxon>Leotiomycetes</taxon>
        <taxon>Helotiales</taxon>
        <taxon>Mollisiaceae</taxon>
        <taxon>Mollisia</taxon>
    </lineage>
</organism>
<evidence type="ECO:0000256" key="1">
    <source>
        <dbReference type="ARBA" id="ARBA00003548"/>
    </source>
</evidence>
<dbReference type="RefSeq" id="XP_018067645.1">
    <property type="nucleotide sequence ID" value="XM_018222847.1"/>
</dbReference>
<evidence type="ECO:0000256" key="3">
    <source>
        <dbReference type="ARBA" id="ARBA00010895"/>
    </source>
</evidence>
<evidence type="ECO:0000313" key="7">
    <source>
        <dbReference type="EMBL" id="KUJ13290.1"/>
    </source>
</evidence>
<protein>
    <recommendedName>
        <fullName evidence="4">Required for respiratory growth protein 9, mitochondrial</fullName>
    </recommendedName>
</protein>
<comment type="similarity">
    <text evidence="3">Belongs to the RRG9 family.</text>
</comment>
<evidence type="ECO:0000256" key="6">
    <source>
        <dbReference type="SAM" id="MobiDB-lite"/>
    </source>
</evidence>
<keyword evidence="5" id="KW-0809">Transit peptide</keyword>
<dbReference type="Pfam" id="PF06413">
    <property type="entry name" value="Neugrin"/>
    <property type="match status" value="1"/>
</dbReference>